<dbReference type="RefSeq" id="WP_100349728.1">
    <property type="nucleotide sequence ID" value="NZ_PGTZ01000007.1"/>
</dbReference>
<evidence type="ECO:0000256" key="2">
    <source>
        <dbReference type="ARBA" id="ARBA00022692"/>
    </source>
</evidence>
<dbReference type="Proteomes" id="UP000231586">
    <property type="component" value="Unassembled WGS sequence"/>
</dbReference>
<evidence type="ECO:0000313" key="8">
    <source>
        <dbReference type="Proteomes" id="UP000231586"/>
    </source>
</evidence>
<dbReference type="InterPro" id="IPR011701">
    <property type="entry name" value="MFS"/>
</dbReference>
<evidence type="ECO:0000259" key="6">
    <source>
        <dbReference type="PROSITE" id="PS50850"/>
    </source>
</evidence>
<dbReference type="PRINTS" id="PR01035">
    <property type="entry name" value="TCRTETA"/>
</dbReference>
<dbReference type="AlphaFoldDB" id="A0A2M8WT71"/>
<keyword evidence="3 5" id="KW-1133">Transmembrane helix</keyword>
<accession>A0A2M8WT71</accession>
<feature type="transmembrane region" description="Helical" evidence="5">
    <location>
        <begin position="207"/>
        <end position="230"/>
    </location>
</feature>
<dbReference type="PANTHER" id="PTHR43683:SF1">
    <property type="entry name" value="MULTIDRUG EFFLUX PROTEIN YFMO"/>
    <property type="match status" value="1"/>
</dbReference>
<dbReference type="InterPro" id="IPR001958">
    <property type="entry name" value="Tet-R_TetA/multi-R_MdtG-like"/>
</dbReference>
<feature type="transmembrane region" description="Helical" evidence="5">
    <location>
        <begin position="359"/>
        <end position="381"/>
    </location>
</feature>
<dbReference type="SUPFAM" id="SSF103473">
    <property type="entry name" value="MFS general substrate transporter"/>
    <property type="match status" value="1"/>
</dbReference>
<dbReference type="EMBL" id="PGTZ01000007">
    <property type="protein sequence ID" value="PJI94145.1"/>
    <property type="molecule type" value="Genomic_DNA"/>
</dbReference>
<evidence type="ECO:0000256" key="1">
    <source>
        <dbReference type="ARBA" id="ARBA00004651"/>
    </source>
</evidence>
<name>A0A2M8WT71_9MICO</name>
<feature type="transmembrane region" description="Helical" evidence="5">
    <location>
        <begin position="50"/>
        <end position="71"/>
    </location>
</feature>
<feature type="transmembrane region" description="Helical" evidence="5">
    <location>
        <begin position="12"/>
        <end position="30"/>
    </location>
</feature>
<gene>
    <name evidence="7" type="ORF">CLV34_1632</name>
</gene>
<feature type="transmembrane region" description="Helical" evidence="5">
    <location>
        <begin position="236"/>
        <end position="258"/>
    </location>
</feature>
<evidence type="ECO:0000256" key="3">
    <source>
        <dbReference type="ARBA" id="ARBA00022989"/>
    </source>
</evidence>
<dbReference type="GO" id="GO:0005886">
    <property type="term" value="C:plasma membrane"/>
    <property type="evidence" value="ECO:0007669"/>
    <property type="project" value="UniProtKB-SubCell"/>
</dbReference>
<keyword evidence="4 5" id="KW-0472">Membrane</keyword>
<dbReference type="OrthoDB" id="66811at2"/>
<proteinExistence type="predicted"/>
<protein>
    <submittedName>
        <fullName evidence="7">Putative MFS family arabinose efflux permease</fullName>
    </submittedName>
</protein>
<organism evidence="7 8">
    <name type="scientific">Luteimicrobium subarcticum</name>
    <dbReference type="NCBI Taxonomy" id="620910"/>
    <lineage>
        <taxon>Bacteria</taxon>
        <taxon>Bacillati</taxon>
        <taxon>Actinomycetota</taxon>
        <taxon>Actinomycetes</taxon>
        <taxon>Micrococcales</taxon>
        <taxon>Luteimicrobium</taxon>
    </lineage>
</organism>
<reference evidence="7 8" key="1">
    <citation type="submission" date="2017-11" db="EMBL/GenBank/DDBJ databases">
        <title>Genomic Encyclopedia of Archaeal and Bacterial Type Strains, Phase II (KMG-II): From Individual Species to Whole Genera.</title>
        <authorList>
            <person name="Goeker M."/>
        </authorList>
    </citation>
    <scope>NUCLEOTIDE SEQUENCE [LARGE SCALE GENOMIC DNA]</scope>
    <source>
        <strain evidence="7 8">DSM 22413</strain>
    </source>
</reference>
<dbReference type="Gene3D" id="1.20.1250.20">
    <property type="entry name" value="MFS general substrate transporter like domains"/>
    <property type="match status" value="1"/>
</dbReference>
<dbReference type="Pfam" id="PF07690">
    <property type="entry name" value="MFS_1"/>
    <property type="match status" value="1"/>
</dbReference>
<dbReference type="InterPro" id="IPR020846">
    <property type="entry name" value="MFS_dom"/>
</dbReference>
<dbReference type="InterPro" id="IPR053200">
    <property type="entry name" value="YfmO-like"/>
</dbReference>
<evidence type="ECO:0000313" key="7">
    <source>
        <dbReference type="EMBL" id="PJI94145.1"/>
    </source>
</evidence>
<comment type="caution">
    <text evidence="7">The sequence shown here is derived from an EMBL/GenBank/DDBJ whole genome shotgun (WGS) entry which is preliminary data.</text>
</comment>
<keyword evidence="2 5" id="KW-0812">Transmembrane</keyword>
<feature type="domain" description="Major facilitator superfamily (MFS) profile" evidence="6">
    <location>
        <begin position="12"/>
        <end position="381"/>
    </location>
</feature>
<dbReference type="PANTHER" id="PTHR43683">
    <property type="entry name" value="MULTIDRUG EFFLUX PROTEIN YFMO"/>
    <property type="match status" value="1"/>
</dbReference>
<keyword evidence="8" id="KW-1185">Reference proteome</keyword>
<evidence type="ECO:0000256" key="4">
    <source>
        <dbReference type="ARBA" id="ARBA00023136"/>
    </source>
</evidence>
<comment type="subcellular location">
    <subcellularLocation>
        <location evidence="1">Cell membrane</location>
        <topology evidence="1">Multi-pass membrane protein</topology>
    </subcellularLocation>
</comment>
<feature type="transmembrane region" description="Helical" evidence="5">
    <location>
        <begin position="333"/>
        <end position="353"/>
    </location>
</feature>
<feature type="transmembrane region" description="Helical" evidence="5">
    <location>
        <begin position="265"/>
        <end position="286"/>
    </location>
</feature>
<feature type="transmembrane region" description="Helical" evidence="5">
    <location>
        <begin position="78"/>
        <end position="96"/>
    </location>
</feature>
<feature type="transmembrane region" description="Helical" evidence="5">
    <location>
        <begin position="159"/>
        <end position="179"/>
    </location>
</feature>
<dbReference type="InterPro" id="IPR036259">
    <property type="entry name" value="MFS_trans_sf"/>
</dbReference>
<dbReference type="PROSITE" id="PS50850">
    <property type="entry name" value="MFS"/>
    <property type="match status" value="1"/>
</dbReference>
<dbReference type="GO" id="GO:0022857">
    <property type="term" value="F:transmembrane transporter activity"/>
    <property type="evidence" value="ECO:0007669"/>
    <property type="project" value="InterPro"/>
</dbReference>
<evidence type="ECO:0000256" key="5">
    <source>
        <dbReference type="SAM" id="Phobius"/>
    </source>
</evidence>
<sequence length="411" mass="42869">MASTRNEPNKTAIYATALTAFFAIAGIAIVDPILPVIGAELGATSWQIELLFTAYIAIMAIGMIPAVLATGKFGFKKILVAGVSLVGLAAILASLSQSIGQLAVLRGFWGLGNAMFFATAMVLLVSLANDRNWVVELFETCVGLGFAVGPLLGGLLGQISWRIPFLACGVFMVVALVVSSSKLKDPAEKPAPLRVGNVFSLFKKPAFVALSVVTATYNYVFFVVLGWVPFFLGLDVVPLGLVFTGWGIGLAIGILVVGHRMAHKIGAVQTVGIAIVGVLAAVILFALDLGQAWTIVVLVFAGLCMGLVNANLTDLSLALGSPDRRATTGAFNLVRWGFAAPAPVIAGLVASGPDDVTPFWIAAGVLAVGIITFLATAHVMARGVGERVLWQRWNKGAAQVEGVPEEALGEV</sequence>
<feature type="transmembrane region" description="Helical" evidence="5">
    <location>
        <begin position="292"/>
        <end position="312"/>
    </location>
</feature>
<feature type="transmembrane region" description="Helical" evidence="5">
    <location>
        <begin position="134"/>
        <end position="153"/>
    </location>
</feature>
<feature type="transmembrane region" description="Helical" evidence="5">
    <location>
        <begin position="108"/>
        <end position="127"/>
    </location>
</feature>